<sequence length="265" mass="30743">MSTLPESYILIQLDSALEQWHDPFVRQLLERTITLRINGYGNKYPEGVIPFDASCWFASHFLICEERDGLRPIMGFQRATLQQYRRHHMPFAPQSLCNQSSCERHIEAMEDLVRRFEHRPDKLSYTGGFTIDPKLRANRSLVAELCQLMVVLHFLFHSEAGEEHEIVMAPIVRFKIDRLFASFGSFSLMEGAEDDGSVLALTSFAGEKARFMRLQRFNSEMSRLAENYRSWWDSRILLNSTSRQYSLARLRTVTSVNAPEYGSYI</sequence>
<name>A0A2S9IJH6_9HYPH</name>
<reference evidence="1 2" key="1">
    <citation type="submission" date="2018-02" db="EMBL/GenBank/DDBJ databases">
        <title>The draft genome of Phyllobacterium sp. 1N-3.</title>
        <authorList>
            <person name="Liu L."/>
            <person name="Li L."/>
            <person name="Zhang X."/>
            <person name="Wang T."/>
            <person name="Liang L."/>
        </authorList>
    </citation>
    <scope>NUCLEOTIDE SEQUENCE [LARGE SCALE GENOMIC DNA]</scope>
    <source>
        <strain evidence="1 2">1N-3</strain>
    </source>
</reference>
<proteinExistence type="predicted"/>
<dbReference type="RefSeq" id="WP_105745622.1">
    <property type="nucleotide sequence ID" value="NZ_PVBR01000034.1"/>
</dbReference>
<comment type="caution">
    <text evidence="1">The sequence shown here is derived from an EMBL/GenBank/DDBJ whole genome shotgun (WGS) entry which is preliminary data.</text>
</comment>
<dbReference type="Proteomes" id="UP000239434">
    <property type="component" value="Unassembled WGS sequence"/>
</dbReference>
<accession>A0A2S9IJH6</accession>
<evidence type="ECO:0000313" key="1">
    <source>
        <dbReference type="EMBL" id="PRD40693.1"/>
    </source>
</evidence>
<dbReference type="EMBL" id="PVBR01000034">
    <property type="protein sequence ID" value="PRD40693.1"/>
    <property type="molecule type" value="Genomic_DNA"/>
</dbReference>
<dbReference type="AlphaFoldDB" id="A0A2S9IJH6"/>
<protein>
    <submittedName>
        <fullName evidence="1">Uncharacterized protein</fullName>
    </submittedName>
</protein>
<organism evidence="1 2">
    <name type="scientific">Phyllobacterium phragmitis</name>
    <dbReference type="NCBI Taxonomy" id="2670329"/>
    <lineage>
        <taxon>Bacteria</taxon>
        <taxon>Pseudomonadati</taxon>
        <taxon>Pseudomonadota</taxon>
        <taxon>Alphaproteobacteria</taxon>
        <taxon>Hyphomicrobiales</taxon>
        <taxon>Phyllobacteriaceae</taxon>
        <taxon>Phyllobacterium</taxon>
    </lineage>
</organism>
<evidence type="ECO:0000313" key="2">
    <source>
        <dbReference type="Proteomes" id="UP000239434"/>
    </source>
</evidence>
<gene>
    <name evidence="1" type="ORF">C5748_25565</name>
</gene>
<keyword evidence="2" id="KW-1185">Reference proteome</keyword>